<proteinExistence type="predicted"/>
<evidence type="ECO:0000313" key="1">
    <source>
        <dbReference type="EMBL" id="GIY47013.1"/>
    </source>
</evidence>
<organism evidence="1 2">
    <name type="scientific">Caerostris darwini</name>
    <dbReference type="NCBI Taxonomy" id="1538125"/>
    <lineage>
        <taxon>Eukaryota</taxon>
        <taxon>Metazoa</taxon>
        <taxon>Ecdysozoa</taxon>
        <taxon>Arthropoda</taxon>
        <taxon>Chelicerata</taxon>
        <taxon>Arachnida</taxon>
        <taxon>Araneae</taxon>
        <taxon>Araneomorphae</taxon>
        <taxon>Entelegynae</taxon>
        <taxon>Araneoidea</taxon>
        <taxon>Araneidae</taxon>
        <taxon>Caerostris</taxon>
    </lineage>
</organism>
<dbReference type="EMBL" id="BPLQ01009857">
    <property type="protein sequence ID" value="GIY47013.1"/>
    <property type="molecule type" value="Genomic_DNA"/>
</dbReference>
<dbReference type="AlphaFoldDB" id="A0AAV4TSE7"/>
<keyword evidence="2" id="KW-1185">Reference proteome</keyword>
<reference evidence="1 2" key="1">
    <citation type="submission" date="2021-06" db="EMBL/GenBank/DDBJ databases">
        <title>Caerostris darwini draft genome.</title>
        <authorList>
            <person name="Kono N."/>
            <person name="Arakawa K."/>
        </authorList>
    </citation>
    <scope>NUCLEOTIDE SEQUENCE [LARGE SCALE GENOMIC DNA]</scope>
</reference>
<name>A0AAV4TSE7_9ARAC</name>
<gene>
    <name evidence="1" type="ORF">CDAR_57321</name>
</gene>
<evidence type="ECO:0000313" key="2">
    <source>
        <dbReference type="Proteomes" id="UP001054837"/>
    </source>
</evidence>
<accession>A0AAV4TSE7</accession>
<dbReference type="Proteomes" id="UP001054837">
    <property type="component" value="Unassembled WGS sequence"/>
</dbReference>
<sequence>MTFWNLQLKKNALWTSECRSNTPKVVLEDTLTLPHLDNIFILHPHLRTNSQTYSVSLKDFFSNFRPTERSVACILSSKIFRFLDKSESNRS</sequence>
<comment type="caution">
    <text evidence="1">The sequence shown here is derived from an EMBL/GenBank/DDBJ whole genome shotgun (WGS) entry which is preliminary data.</text>
</comment>
<protein>
    <submittedName>
        <fullName evidence="1">Uncharacterized protein</fullName>
    </submittedName>
</protein>